<organism evidence="2">
    <name type="scientific">bioreactor metagenome</name>
    <dbReference type="NCBI Taxonomy" id="1076179"/>
    <lineage>
        <taxon>unclassified sequences</taxon>
        <taxon>metagenomes</taxon>
        <taxon>ecological metagenomes</taxon>
    </lineage>
</organism>
<dbReference type="Gene3D" id="2.30.130.30">
    <property type="entry name" value="Hypothetical protein"/>
    <property type="match status" value="1"/>
</dbReference>
<gene>
    <name evidence="2" type="ORF">SDC9_38527</name>
</gene>
<dbReference type="EMBL" id="VSSQ01000357">
    <property type="protein sequence ID" value="MPL92426.1"/>
    <property type="molecule type" value="Genomic_DNA"/>
</dbReference>
<dbReference type="InterPro" id="IPR015947">
    <property type="entry name" value="PUA-like_sf"/>
</dbReference>
<comment type="caution">
    <text evidence="2">The sequence shown here is derived from an EMBL/GenBank/DDBJ whole genome shotgun (WGS) entry which is preliminary data.</text>
</comment>
<dbReference type="AlphaFoldDB" id="A0A644VM65"/>
<feature type="domain" description="ASCH" evidence="1">
    <location>
        <begin position="5"/>
        <end position="99"/>
    </location>
</feature>
<name>A0A644VM65_9ZZZZ</name>
<protein>
    <recommendedName>
        <fullName evidence="1">ASCH domain-containing protein</fullName>
    </recommendedName>
</protein>
<dbReference type="InterPro" id="IPR007374">
    <property type="entry name" value="ASCH_domain"/>
</dbReference>
<sequence>MKVLLSIKPQFAIKIFDGTKKFEFRKSMFKNSNINTVVVYASSPMQKVIGEFTIDEIMEESPDALWEKTKKHSGITKEFFDEYFFNRDRAFAIKVKEANRYQQPLDLIDFDLSFAPQSFVYLYT</sequence>
<evidence type="ECO:0000313" key="2">
    <source>
        <dbReference type="EMBL" id="MPL92426.1"/>
    </source>
</evidence>
<dbReference type="SMART" id="SM01022">
    <property type="entry name" value="ASCH"/>
    <property type="match status" value="1"/>
</dbReference>
<accession>A0A644VM65</accession>
<dbReference type="SUPFAM" id="SSF88697">
    <property type="entry name" value="PUA domain-like"/>
    <property type="match status" value="1"/>
</dbReference>
<evidence type="ECO:0000259" key="1">
    <source>
        <dbReference type="SMART" id="SM01022"/>
    </source>
</evidence>
<proteinExistence type="predicted"/>
<reference evidence="2" key="1">
    <citation type="submission" date="2019-08" db="EMBL/GenBank/DDBJ databases">
        <authorList>
            <person name="Kucharzyk K."/>
            <person name="Murdoch R.W."/>
            <person name="Higgins S."/>
            <person name="Loffler F."/>
        </authorList>
    </citation>
    <scope>NUCLEOTIDE SEQUENCE</scope>
</reference>